<protein>
    <recommendedName>
        <fullName evidence="2">BZIP domain-containing protein</fullName>
    </recommendedName>
</protein>
<dbReference type="SUPFAM" id="SSF57959">
    <property type="entry name" value="Leucine zipper domain"/>
    <property type="match status" value="1"/>
</dbReference>
<dbReference type="CDD" id="cd14686">
    <property type="entry name" value="bZIP"/>
    <property type="match status" value="1"/>
</dbReference>
<accession>A0A1W0A8U9</accession>
<evidence type="ECO:0000313" key="4">
    <source>
        <dbReference type="Proteomes" id="UP000243217"/>
    </source>
</evidence>
<dbReference type="SMART" id="SM00338">
    <property type="entry name" value="BRLZ"/>
    <property type="match status" value="1"/>
</dbReference>
<name>A0A1W0A8U9_9STRA</name>
<dbReference type="EMBL" id="JNBS01000318">
    <property type="protein sequence ID" value="OQS06655.1"/>
    <property type="molecule type" value="Genomic_DNA"/>
</dbReference>
<dbReference type="PROSITE" id="PS50217">
    <property type="entry name" value="BZIP"/>
    <property type="match status" value="1"/>
</dbReference>
<feature type="region of interest" description="Disordered" evidence="1">
    <location>
        <begin position="211"/>
        <end position="240"/>
    </location>
</feature>
<dbReference type="GO" id="GO:0003700">
    <property type="term" value="F:DNA-binding transcription factor activity"/>
    <property type="evidence" value="ECO:0007669"/>
    <property type="project" value="InterPro"/>
</dbReference>
<feature type="domain" description="BZIP" evidence="2">
    <location>
        <begin position="40"/>
        <end position="86"/>
    </location>
</feature>
<feature type="region of interest" description="Disordered" evidence="1">
    <location>
        <begin position="163"/>
        <end position="194"/>
    </location>
</feature>
<evidence type="ECO:0000256" key="1">
    <source>
        <dbReference type="SAM" id="MobiDB-lite"/>
    </source>
</evidence>
<dbReference type="Proteomes" id="UP000243217">
    <property type="component" value="Unassembled WGS sequence"/>
</dbReference>
<feature type="compositionally biased region" description="Polar residues" evidence="1">
    <location>
        <begin position="165"/>
        <end position="177"/>
    </location>
</feature>
<reference evidence="3 4" key="1">
    <citation type="journal article" date="2014" name="Genome Biol. Evol.">
        <title>The secreted proteins of Achlya hypogyna and Thraustotheca clavata identify the ancestral oomycete secretome and reveal gene acquisitions by horizontal gene transfer.</title>
        <authorList>
            <person name="Misner I."/>
            <person name="Blouin N."/>
            <person name="Leonard G."/>
            <person name="Richards T.A."/>
            <person name="Lane C.E."/>
        </authorList>
    </citation>
    <scope>NUCLEOTIDE SEQUENCE [LARGE SCALE GENOMIC DNA]</scope>
    <source>
        <strain evidence="3 4">ATCC 34112</strain>
    </source>
</reference>
<feature type="region of interest" description="Disordered" evidence="1">
    <location>
        <begin position="1"/>
        <end position="61"/>
    </location>
</feature>
<evidence type="ECO:0000313" key="3">
    <source>
        <dbReference type="EMBL" id="OQS06655.1"/>
    </source>
</evidence>
<organism evidence="3 4">
    <name type="scientific">Thraustotheca clavata</name>
    <dbReference type="NCBI Taxonomy" id="74557"/>
    <lineage>
        <taxon>Eukaryota</taxon>
        <taxon>Sar</taxon>
        <taxon>Stramenopiles</taxon>
        <taxon>Oomycota</taxon>
        <taxon>Saprolegniomycetes</taxon>
        <taxon>Saprolegniales</taxon>
        <taxon>Achlyaceae</taxon>
        <taxon>Thraustotheca</taxon>
    </lineage>
</organism>
<feature type="compositionally biased region" description="Polar residues" evidence="1">
    <location>
        <begin position="223"/>
        <end position="240"/>
    </location>
</feature>
<feature type="compositionally biased region" description="Polar residues" evidence="1">
    <location>
        <begin position="137"/>
        <end position="148"/>
    </location>
</feature>
<dbReference type="OrthoDB" id="78418at2759"/>
<dbReference type="Gene3D" id="1.20.5.170">
    <property type="match status" value="1"/>
</dbReference>
<sequence length="240" mass="28014">MERDDRSPSPSTEDEDYNENKRPRKNKRPYQEEDGNSGGENRKLKNREAAALSRRRNKDRMEQLQRRVFDMETMNTRLRALVDELQWKMVSHGYENEIHECHAQAGIVVNGNHIAIQSPKRKLDAPPVKEKRKYRHVNSSLPSPSSTMEILPKLPPVEQRKFPSPFTQYDPQRNIQSPYMYPPLLPPQTKNRSNDAFLENPVSALLDLQYSQPADPPSRYPPYQSTTIDQTTHYLPYRSN</sequence>
<dbReference type="InterPro" id="IPR004827">
    <property type="entry name" value="bZIP"/>
</dbReference>
<gene>
    <name evidence="3" type="ORF">THRCLA_20320</name>
</gene>
<dbReference type="AlphaFoldDB" id="A0A1W0A8U9"/>
<dbReference type="InterPro" id="IPR046347">
    <property type="entry name" value="bZIP_sf"/>
</dbReference>
<comment type="caution">
    <text evidence="3">The sequence shown here is derived from an EMBL/GenBank/DDBJ whole genome shotgun (WGS) entry which is preliminary data.</text>
</comment>
<keyword evidence="4" id="KW-1185">Reference proteome</keyword>
<feature type="region of interest" description="Disordered" evidence="1">
    <location>
        <begin position="118"/>
        <end position="150"/>
    </location>
</feature>
<dbReference type="Pfam" id="PF00170">
    <property type="entry name" value="bZIP_1"/>
    <property type="match status" value="1"/>
</dbReference>
<proteinExistence type="predicted"/>
<evidence type="ECO:0000259" key="2">
    <source>
        <dbReference type="PROSITE" id="PS50217"/>
    </source>
</evidence>